<name>U6MLY6_9EIME</name>
<dbReference type="Proteomes" id="UP000030754">
    <property type="component" value="Unassembled WGS sequence"/>
</dbReference>
<dbReference type="RefSeq" id="XP_013433724.1">
    <property type="nucleotide sequence ID" value="XM_013578270.1"/>
</dbReference>
<gene>
    <name evidence="2" type="ORF">ENH_00003150</name>
</gene>
<dbReference type="GeneID" id="25470509"/>
<organism evidence="2 3">
    <name type="scientific">Eimeria necatrix</name>
    <dbReference type="NCBI Taxonomy" id="51315"/>
    <lineage>
        <taxon>Eukaryota</taxon>
        <taxon>Sar</taxon>
        <taxon>Alveolata</taxon>
        <taxon>Apicomplexa</taxon>
        <taxon>Conoidasida</taxon>
        <taxon>Coccidia</taxon>
        <taxon>Eucoccidiorida</taxon>
        <taxon>Eimeriorina</taxon>
        <taxon>Eimeriidae</taxon>
        <taxon>Eimeria</taxon>
    </lineage>
</organism>
<feature type="compositionally biased region" description="Polar residues" evidence="1">
    <location>
        <begin position="118"/>
        <end position="135"/>
    </location>
</feature>
<feature type="compositionally biased region" description="Basic and acidic residues" evidence="1">
    <location>
        <begin position="138"/>
        <end position="161"/>
    </location>
</feature>
<dbReference type="VEuPathDB" id="ToxoDB:ENH_00003150"/>
<dbReference type="OrthoDB" id="348464at2759"/>
<reference evidence="2" key="1">
    <citation type="submission" date="2013-10" db="EMBL/GenBank/DDBJ databases">
        <title>Genomic analysis of the causative agents of coccidiosis in chickens.</title>
        <authorList>
            <person name="Reid A.J."/>
            <person name="Blake D."/>
            <person name="Billington K."/>
            <person name="Browne H."/>
            <person name="Dunn M."/>
            <person name="Hung S."/>
            <person name="Kawahara F."/>
            <person name="Miranda-Saavedra D."/>
            <person name="Mourier T."/>
            <person name="Nagra H."/>
            <person name="Otto T.D."/>
            <person name="Rawlings N."/>
            <person name="Sanchez A."/>
            <person name="Sanders M."/>
            <person name="Subramaniam C."/>
            <person name="Tay Y."/>
            <person name="Dear P."/>
            <person name="Doerig C."/>
            <person name="Gruber A."/>
            <person name="Parkinson J."/>
            <person name="Shirley M."/>
            <person name="Wan K.L."/>
            <person name="Berriman M."/>
            <person name="Tomley F."/>
            <person name="Pain A."/>
        </authorList>
    </citation>
    <scope>NUCLEOTIDE SEQUENCE [LARGE SCALE GENOMIC DNA]</scope>
    <source>
        <strain evidence="2">Houghton</strain>
    </source>
</reference>
<feature type="region of interest" description="Disordered" evidence="1">
    <location>
        <begin position="118"/>
        <end position="219"/>
    </location>
</feature>
<protein>
    <submittedName>
        <fullName evidence="2">Uncharacterized protein</fullName>
    </submittedName>
</protein>
<dbReference type="AlphaFoldDB" id="U6MLY6"/>
<proteinExistence type="predicted"/>
<feature type="region of interest" description="Disordered" evidence="1">
    <location>
        <begin position="277"/>
        <end position="297"/>
    </location>
</feature>
<evidence type="ECO:0000313" key="3">
    <source>
        <dbReference type="Proteomes" id="UP000030754"/>
    </source>
</evidence>
<reference evidence="2" key="2">
    <citation type="submission" date="2013-10" db="EMBL/GenBank/DDBJ databases">
        <authorList>
            <person name="Aslett M."/>
        </authorList>
    </citation>
    <scope>NUCLEOTIDE SEQUENCE [LARGE SCALE GENOMIC DNA]</scope>
    <source>
        <strain evidence="2">Houghton</strain>
    </source>
</reference>
<evidence type="ECO:0000313" key="2">
    <source>
        <dbReference type="EMBL" id="CDJ65257.1"/>
    </source>
</evidence>
<accession>U6MLY6</accession>
<dbReference type="EMBL" id="HG723112">
    <property type="protein sequence ID" value="CDJ65257.1"/>
    <property type="molecule type" value="Genomic_DNA"/>
</dbReference>
<sequence>MPSSKSGITQQPSMELLYVTPSQNSAPPSGIGALNTKNEKSRLWPIQGANRSPKVLQMLAALTALVLAVHWCILQKNNLASTNVLIRRLASGEKEYNQEERAGRAGIDACETLYTAAGSQEFGTSETSPAAQQVSRRMLNEEPERKRMKQSEDSNADRDSTTVRSVAAKANESAIYSMEGLKATPPPPRDTITDSSSPRSEKAADRKRRNSGSFATTSGFAVTKQESDGNSDLSNKHCIKRIALISTLRGKLSHSLQHRKTSAPAASNFTSAVRGPTRLLPIEPKGNGIPRAPIPQRQKPLKVAKAVCGQVCGKNSAGVSQLYDEQQGTSANQAPFVSRESMLKLSAPSTSKRRPERHCSSQRTKAKQAKLLPKVSANKFRHCSLASATLVRFRSMQRCVSRLCTLFLSLRSIMSFLLILSFAQGCTGNFVRSFSRTKHASCILLEEWLFFAFLLSVSAQPITHWQDSAGNRECPGTSRACLREASVLPAANCRSSGGNRAITDFALTVAAPAAGAAAKLDPIRQLFLKPQLSGKDMQELVRHGEQLTAYAQKYLTKNISLKSNWRLSESMARRFLVADALWCVCNIVGPAMHREQWWNQILDKISGHEALVDHVNSLSSPYGPTFLARVVAALEQYKRGNRPSPREVVELKMRILRLPCVTDEFRRPSWDPWRSDDKQFRDIS</sequence>
<evidence type="ECO:0000256" key="1">
    <source>
        <dbReference type="SAM" id="MobiDB-lite"/>
    </source>
</evidence>
<keyword evidence="3" id="KW-1185">Reference proteome</keyword>